<dbReference type="EMBL" id="CAMXCT030003190">
    <property type="protein sequence ID" value="CAL4790281.1"/>
    <property type="molecule type" value="Genomic_DNA"/>
</dbReference>
<feature type="region of interest" description="Disordered" evidence="1">
    <location>
        <begin position="1"/>
        <end position="27"/>
    </location>
</feature>
<name>A0A9P1D467_9DINO</name>
<dbReference type="EMBL" id="CAMXCT010003190">
    <property type="protein sequence ID" value="CAI4002969.1"/>
    <property type="molecule type" value="Genomic_DNA"/>
</dbReference>
<evidence type="ECO:0000256" key="1">
    <source>
        <dbReference type="SAM" id="MobiDB-lite"/>
    </source>
</evidence>
<organism evidence="2">
    <name type="scientific">Cladocopium goreaui</name>
    <dbReference type="NCBI Taxonomy" id="2562237"/>
    <lineage>
        <taxon>Eukaryota</taxon>
        <taxon>Sar</taxon>
        <taxon>Alveolata</taxon>
        <taxon>Dinophyceae</taxon>
        <taxon>Suessiales</taxon>
        <taxon>Symbiodiniaceae</taxon>
        <taxon>Cladocopium</taxon>
    </lineage>
</organism>
<evidence type="ECO:0000313" key="2">
    <source>
        <dbReference type="EMBL" id="CAI4002969.1"/>
    </source>
</evidence>
<keyword evidence="4" id="KW-1185">Reference proteome</keyword>
<gene>
    <name evidence="2" type="ORF">C1SCF055_LOCUS28879</name>
</gene>
<dbReference type="AlphaFoldDB" id="A0A9P1D467"/>
<accession>A0A9P1D467</accession>
<evidence type="ECO:0000313" key="3">
    <source>
        <dbReference type="EMBL" id="CAL1156344.1"/>
    </source>
</evidence>
<evidence type="ECO:0000313" key="4">
    <source>
        <dbReference type="Proteomes" id="UP001152797"/>
    </source>
</evidence>
<reference evidence="3" key="2">
    <citation type="submission" date="2024-04" db="EMBL/GenBank/DDBJ databases">
        <authorList>
            <person name="Chen Y."/>
            <person name="Shah S."/>
            <person name="Dougan E. K."/>
            <person name="Thang M."/>
            <person name="Chan C."/>
        </authorList>
    </citation>
    <scope>NUCLEOTIDE SEQUENCE [LARGE SCALE GENOMIC DNA]</scope>
</reference>
<dbReference type="Proteomes" id="UP001152797">
    <property type="component" value="Unassembled WGS sequence"/>
</dbReference>
<dbReference type="EMBL" id="CAMXCT020003190">
    <property type="protein sequence ID" value="CAL1156344.1"/>
    <property type="molecule type" value="Genomic_DNA"/>
</dbReference>
<comment type="caution">
    <text evidence="2">The sequence shown here is derived from an EMBL/GenBank/DDBJ whole genome shotgun (WGS) entry which is preliminary data.</text>
</comment>
<reference evidence="2" key="1">
    <citation type="submission" date="2022-10" db="EMBL/GenBank/DDBJ databases">
        <authorList>
            <person name="Chen Y."/>
            <person name="Dougan E. K."/>
            <person name="Chan C."/>
            <person name="Rhodes N."/>
            <person name="Thang M."/>
        </authorList>
    </citation>
    <scope>NUCLEOTIDE SEQUENCE</scope>
</reference>
<protein>
    <submittedName>
        <fullName evidence="2">Uncharacterized protein</fullName>
    </submittedName>
</protein>
<sequence length="72" mass="7546">MAQVTAPIQRPPEWEALDSSSPEVAWPDSAAAFPAPAALPELPAVAFPAPKGSELGFGWGAWDTQESVQLSD</sequence>
<proteinExistence type="predicted"/>